<evidence type="ECO:0000313" key="9">
    <source>
        <dbReference type="EMBL" id="MEV0712665.1"/>
    </source>
</evidence>
<keyword evidence="4 7" id="KW-0812">Transmembrane</keyword>
<feature type="transmembrane region" description="Helical" evidence="7">
    <location>
        <begin position="18"/>
        <end position="40"/>
    </location>
</feature>
<dbReference type="CDD" id="cd17321">
    <property type="entry name" value="MFS_MMR_MDR_like"/>
    <property type="match status" value="1"/>
</dbReference>
<dbReference type="PANTHER" id="PTHR42718">
    <property type="entry name" value="MAJOR FACILITATOR SUPERFAMILY MULTIDRUG TRANSPORTER MFSC"/>
    <property type="match status" value="1"/>
</dbReference>
<keyword evidence="5 7" id="KW-1133">Transmembrane helix</keyword>
<dbReference type="InterPro" id="IPR004638">
    <property type="entry name" value="EmrB-like"/>
</dbReference>
<evidence type="ECO:0000256" key="4">
    <source>
        <dbReference type="ARBA" id="ARBA00022692"/>
    </source>
</evidence>
<dbReference type="RefSeq" id="WP_357789839.1">
    <property type="nucleotide sequence ID" value="NZ_JBFAKC010000024.1"/>
</dbReference>
<feature type="transmembrane region" description="Helical" evidence="7">
    <location>
        <begin position="411"/>
        <end position="432"/>
    </location>
</feature>
<accession>A0ABV3G4W1</accession>
<feature type="transmembrane region" description="Helical" evidence="7">
    <location>
        <begin position="438"/>
        <end position="456"/>
    </location>
</feature>
<feature type="transmembrane region" description="Helical" evidence="7">
    <location>
        <begin position="363"/>
        <end position="390"/>
    </location>
</feature>
<gene>
    <name evidence="9" type="ORF">AB0I48_34445</name>
</gene>
<evidence type="ECO:0000259" key="8">
    <source>
        <dbReference type="PROSITE" id="PS50850"/>
    </source>
</evidence>
<evidence type="ECO:0000256" key="7">
    <source>
        <dbReference type="SAM" id="Phobius"/>
    </source>
</evidence>
<protein>
    <submittedName>
        <fullName evidence="9">DHA2 family efflux MFS transporter permease subunit</fullName>
    </submittedName>
</protein>
<reference evidence="9 10" key="1">
    <citation type="submission" date="2024-06" db="EMBL/GenBank/DDBJ databases">
        <title>The Natural Products Discovery Center: Release of the First 8490 Sequenced Strains for Exploring Actinobacteria Biosynthetic Diversity.</title>
        <authorList>
            <person name="Kalkreuter E."/>
            <person name="Kautsar S.A."/>
            <person name="Yang D."/>
            <person name="Bader C.D."/>
            <person name="Teijaro C.N."/>
            <person name="Fluegel L."/>
            <person name="Davis C.M."/>
            <person name="Simpson J.R."/>
            <person name="Lauterbach L."/>
            <person name="Steele A.D."/>
            <person name="Gui C."/>
            <person name="Meng S."/>
            <person name="Li G."/>
            <person name="Viehrig K."/>
            <person name="Ye F."/>
            <person name="Su P."/>
            <person name="Kiefer A.F."/>
            <person name="Nichols A."/>
            <person name="Cepeda A.J."/>
            <person name="Yan W."/>
            <person name="Fan B."/>
            <person name="Jiang Y."/>
            <person name="Adhikari A."/>
            <person name="Zheng C.-J."/>
            <person name="Schuster L."/>
            <person name="Cowan T.M."/>
            <person name="Smanski M.J."/>
            <person name="Chevrette M.G."/>
            <person name="De Carvalho L.P.S."/>
            <person name="Shen B."/>
        </authorList>
    </citation>
    <scope>NUCLEOTIDE SEQUENCE [LARGE SCALE GENOMIC DNA]</scope>
    <source>
        <strain evidence="9 10">NPDC050403</strain>
    </source>
</reference>
<feature type="transmembrane region" description="Helical" evidence="7">
    <location>
        <begin position="272"/>
        <end position="292"/>
    </location>
</feature>
<keyword evidence="2" id="KW-0813">Transport</keyword>
<dbReference type="Proteomes" id="UP001551695">
    <property type="component" value="Unassembled WGS sequence"/>
</dbReference>
<comment type="caution">
    <text evidence="9">The sequence shown here is derived from an EMBL/GenBank/DDBJ whole genome shotgun (WGS) entry which is preliminary data.</text>
</comment>
<dbReference type="EMBL" id="JBFAKC010000024">
    <property type="protein sequence ID" value="MEV0712665.1"/>
    <property type="molecule type" value="Genomic_DNA"/>
</dbReference>
<comment type="subcellular location">
    <subcellularLocation>
        <location evidence="1">Cell membrane</location>
        <topology evidence="1">Multi-pass membrane protein</topology>
    </subcellularLocation>
</comment>
<name>A0ABV3G4W1_9NOCA</name>
<sequence>MTDKTPTEVPSAVEPRRVLLITALATFVAFLDMSVVNVAFRSIAEDFSDTSLSTLSWVVSGYAVFFAAVLTPVGRYADLIGRKTVFLWSLLGFTVASALCAAAPTVEVLIGARALQGMAAGGMIPAALGLVLGAYPPEKRVAAVAAWAGAASVSAAFGPAVGGFLVSAFDWPAIFLINVPVGIFALIAGRAWLPEIKVPSSVRPDPIGAILVAVGVGAAVVGLTQGGQWGWTSPAFLGCTIGGLVLLALGILRSMRTPVPTFEVDLWRNRTFASASAVSFLFGIVMFAWLLATPLWTLLVWDYSVWETGLANTPGAFTAAVGAAIVGKSKHPDIARLATIAGTLCFGVSAVLFALLLDETPRFWTVWFPIGLLLGLGIGLVMTAVSSAAATSVPEEKFASGYGMSTTARQMGGGLGIAAFAAITTSVTTGWLDGLHTVFWFSAIACIFVVLAALPMGPTVSTPITETIAEPAPSPTQA</sequence>
<feature type="transmembrane region" description="Helical" evidence="7">
    <location>
        <begin position="52"/>
        <end position="73"/>
    </location>
</feature>
<dbReference type="InterPro" id="IPR020846">
    <property type="entry name" value="MFS_dom"/>
</dbReference>
<evidence type="ECO:0000313" key="10">
    <source>
        <dbReference type="Proteomes" id="UP001551695"/>
    </source>
</evidence>
<keyword evidence="10" id="KW-1185">Reference proteome</keyword>
<feature type="transmembrane region" description="Helical" evidence="7">
    <location>
        <begin position="85"/>
        <end position="106"/>
    </location>
</feature>
<dbReference type="Gene3D" id="1.20.1250.20">
    <property type="entry name" value="MFS general substrate transporter like domains"/>
    <property type="match status" value="1"/>
</dbReference>
<evidence type="ECO:0000256" key="2">
    <source>
        <dbReference type="ARBA" id="ARBA00022448"/>
    </source>
</evidence>
<organism evidence="9 10">
    <name type="scientific">Nocardia aurea</name>
    <dbReference type="NCBI Taxonomy" id="2144174"/>
    <lineage>
        <taxon>Bacteria</taxon>
        <taxon>Bacillati</taxon>
        <taxon>Actinomycetota</taxon>
        <taxon>Actinomycetes</taxon>
        <taxon>Mycobacteriales</taxon>
        <taxon>Nocardiaceae</taxon>
        <taxon>Nocardia</taxon>
    </lineage>
</organism>
<dbReference type="Gene3D" id="1.20.1720.10">
    <property type="entry name" value="Multidrug resistance protein D"/>
    <property type="match status" value="1"/>
</dbReference>
<feature type="transmembrane region" description="Helical" evidence="7">
    <location>
        <begin position="142"/>
        <end position="165"/>
    </location>
</feature>
<keyword evidence="3" id="KW-1003">Cell membrane</keyword>
<evidence type="ECO:0000256" key="3">
    <source>
        <dbReference type="ARBA" id="ARBA00022475"/>
    </source>
</evidence>
<keyword evidence="6 7" id="KW-0472">Membrane</keyword>
<dbReference type="PROSITE" id="PS50850">
    <property type="entry name" value="MFS"/>
    <property type="match status" value="1"/>
</dbReference>
<dbReference type="InterPro" id="IPR036259">
    <property type="entry name" value="MFS_trans_sf"/>
</dbReference>
<dbReference type="NCBIfam" id="TIGR00711">
    <property type="entry name" value="efflux_EmrB"/>
    <property type="match status" value="1"/>
</dbReference>
<evidence type="ECO:0000256" key="1">
    <source>
        <dbReference type="ARBA" id="ARBA00004651"/>
    </source>
</evidence>
<feature type="transmembrane region" description="Helical" evidence="7">
    <location>
        <begin position="205"/>
        <end position="223"/>
    </location>
</feature>
<dbReference type="PANTHER" id="PTHR42718:SF48">
    <property type="entry name" value="CONSERVED TWO-DOMAIN MEMBRANE PROTEIN-RELATED"/>
    <property type="match status" value="1"/>
</dbReference>
<proteinExistence type="predicted"/>
<evidence type="ECO:0000256" key="6">
    <source>
        <dbReference type="ARBA" id="ARBA00023136"/>
    </source>
</evidence>
<feature type="domain" description="Major facilitator superfamily (MFS) profile" evidence="8">
    <location>
        <begin position="18"/>
        <end position="461"/>
    </location>
</feature>
<feature type="transmembrane region" description="Helical" evidence="7">
    <location>
        <begin position="118"/>
        <end position="135"/>
    </location>
</feature>
<feature type="transmembrane region" description="Helical" evidence="7">
    <location>
        <begin position="235"/>
        <end position="252"/>
    </location>
</feature>
<dbReference type="Pfam" id="PF07690">
    <property type="entry name" value="MFS_1"/>
    <property type="match status" value="1"/>
</dbReference>
<feature type="transmembrane region" description="Helical" evidence="7">
    <location>
        <begin position="337"/>
        <end position="357"/>
    </location>
</feature>
<dbReference type="SUPFAM" id="SSF103473">
    <property type="entry name" value="MFS general substrate transporter"/>
    <property type="match status" value="1"/>
</dbReference>
<dbReference type="PROSITE" id="PS00216">
    <property type="entry name" value="SUGAR_TRANSPORT_1"/>
    <property type="match status" value="1"/>
</dbReference>
<dbReference type="InterPro" id="IPR005829">
    <property type="entry name" value="Sugar_transporter_CS"/>
</dbReference>
<evidence type="ECO:0000256" key="5">
    <source>
        <dbReference type="ARBA" id="ARBA00022989"/>
    </source>
</evidence>
<dbReference type="InterPro" id="IPR011701">
    <property type="entry name" value="MFS"/>
</dbReference>
<feature type="transmembrane region" description="Helical" evidence="7">
    <location>
        <begin position="171"/>
        <end position="193"/>
    </location>
</feature>